<evidence type="ECO:0000313" key="6">
    <source>
        <dbReference type="Proteomes" id="UP000198582"/>
    </source>
</evidence>
<dbReference type="OrthoDB" id="9815928at2"/>
<dbReference type="EMBL" id="FOEF01000032">
    <property type="protein sequence ID" value="SEP53882.1"/>
    <property type="molecule type" value="Genomic_DNA"/>
</dbReference>
<dbReference type="InterPro" id="IPR001254">
    <property type="entry name" value="Trypsin_dom"/>
</dbReference>
<gene>
    <name evidence="5" type="ORF">SAMN04489732_13263</name>
</gene>
<keyword evidence="3" id="KW-0732">Signal</keyword>
<dbReference type="GO" id="GO:0006508">
    <property type="term" value="P:proteolysis"/>
    <property type="evidence" value="ECO:0007669"/>
    <property type="project" value="InterPro"/>
</dbReference>
<dbReference type="InterPro" id="IPR043504">
    <property type="entry name" value="Peptidase_S1_PA_chymotrypsin"/>
</dbReference>
<dbReference type="InterPro" id="IPR001314">
    <property type="entry name" value="Peptidase_S1A"/>
</dbReference>
<dbReference type="RefSeq" id="WP_091628809.1">
    <property type="nucleotide sequence ID" value="NZ_FOEF01000032.1"/>
</dbReference>
<dbReference type="Pfam" id="PF00089">
    <property type="entry name" value="Trypsin"/>
    <property type="match status" value="1"/>
</dbReference>
<keyword evidence="6" id="KW-1185">Reference proteome</keyword>
<dbReference type="PANTHER" id="PTHR24276">
    <property type="entry name" value="POLYSERASE-RELATED"/>
    <property type="match status" value="1"/>
</dbReference>
<dbReference type="Proteomes" id="UP000198582">
    <property type="component" value="Unassembled WGS sequence"/>
</dbReference>
<accession>A0A1H8YPB6</accession>
<feature type="domain" description="Peptidase S1" evidence="4">
    <location>
        <begin position="24"/>
        <end position="248"/>
    </location>
</feature>
<dbReference type="SUPFAM" id="SSF50494">
    <property type="entry name" value="Trypsin-like serine proteases"/>
    <property type="match status" value="1"/>
</dbReference>
<evidence type="ECO:0000313" key="5">
    <source>
        <dbReference type="EMBL" id="SEP53882.1"/>
    </source>
</evidence>
<dbReference type="Gene3D" id="2.40.10.10">
    <property type="entry name" value="Trypsin-like serine proteases"/>
    <property type="match status" value="1"/>
</dbReference>
<protein>
    <submittedName>
        <fullName evidence="5">Trypsin</fullName>
    </submittedName>
</protein>
<proteinExistence type="inferred from homology"/>
<dbReference type="PRINTS" id="PR00722">
    <property type="entry name" value="CHYMOTRYPSIN"/>
</dbReference>
<evidence type="ECO:0000256" key="2">
    <source>
        <dbReference type="ARBA" id="ARBA00023157"/>
    </source>
</evidence>
<feature type="signal peptide" evidence="3">
    <location>
        <begin position="1"/>
        <end position="23"/>
    </location>
</feature>
<dbReference type="STRING" id="394193.SAMN04489732_13263"/>
<reference evidence="5 6" key="1">
    <citation type="submission" date="2016-10" db="EMBL/GenBank/DDBJ databases">
        <authorList>
            <person name="de Groot N.N."/>
        </authorList>
    </citation>
    <scope>NUCLEOTIDE SEQUENCE [LARGE SCALE GENOMIC DNA]</scope>
    <source>
        <strain evidence="5 6">DSM 44993</strain>
    </source>
</reference>
<dbReference type="SMART" id="SM00020">
    <property type="entry name" value="Tryp_SPc"/>
    <property type="match status" value="1"/>
</dbReference>
<dbReference type="PANTHER" id="PTHR24276:SF98">
    <property type="entry name" value="FI18310P1-RELATED"/>
    <property type="match status" value="1"/>
</dbReference>
<evidence type="ECO:0000259" key="4">
    <source>
        <dbReference type="PROSITE" id="PS50240"/>
    </source>
</evidence>
<sequence length="248" mass="25227">MRVRAAVTAAALLPLLTAAPALAVANGSDVPAGQFGFTAKLAMASIPRPDGSTYSSFCSGSLVAPQWILTNGHCFHDVNRNRVSGPVPYATTVTLGLVDEAKEQGITRKVTDVLQSSVNDTALAHLDSPATGVTPLTLNRLVPGTGQSLTLAGWGSTTAKNPAPSAKLQQGTVEVANVAPTTLGVRGVSPAATTSACTYDAGAPYFVPSGSGGQLIAVEITGPDCPHASAELTARVDVIADWVADHTK</sequence>
<dbReference type="PROSITE" id="PS50240">
    <property type="entry name" value="TRYPSIN_DOM"/>
    <property type="match status" value="1"/>
</dbReference>
<dbReference type="AlphaFoldDB" id="A0A1H8YPB6"/>
<feature type="chain" id="PRO_5011571299" evidence="3">
    <location>
        <begin position="24"/>
        <end position="248"/>
    </location>
</feature>
<evidence type="ECO:0000256" key="1">
    <source>
        <dbReference type="ARBA" id="ARBA00007664"/>
    </source>
</evidence>
<dbReference type="InterPro" id="IPR050430">
    <property type="entry name" value="Peptidase_S1"/>
</dbReference>
<dbReference type="InterPro" id="IPR009003">
    <property type="entry name" value="Peptidase_S1_PA"/>
</dbReference>
<name>A0A1H8YPB6_9PSEU</name>
<dbReference type="GO" id="GO:0004252">
    <property type="term" value="F:serine-type endopeptidase activity"/>
    <property type="evidence" value="ECO:0007669"/>
    <property type="project" value="InterPro"/>
</dbReference>
<evidence type="ECO:0000256" key="3">
    <source>
        <dbReference type="SAM" id="SignalP"/>
    </source>
</evidence>
<comment type="similarity">
    <text evidence="1">Belongs to the peptidase S1 family.</text>
</comment>
<organism evidence="5 6">
    <name type="scientific">Amycolatopsis saalfeldensis</name>
    <dbReference type="NCBI Taxonomy" id="394193"/>
    <lineage>
        <taxon>Bacteria</taxon>
        <taxon>Bacillati</taxon>
        <taxon>Actinomycetota</taxon>
        <taxon>Actinomycetes</taxon>
        <taxon>Pseudonocardiales</taxon>
        <taxon>Pseudonocardiaceae</taxon>
        <taxon>Amycolatopsis</taxon>
    </lineage>
</organism>
<keyword evidence="2" id="KW-1015">Disulfide bond</keyword>